<accession>A0ABR6W4P5</accession>
<protein>
    <submittedName>
        <fullName evidence="2">Uncharacterized protein</fullName>
    </submittedName>
</protein>
<dbReference type="EMBL" id="VFIA01000009">
    <property type="protein sequence ID" value="MBC3791447.1"/>
    <property type="molecule type" value="Genomic_DNA"/>
</dbReference>
<sequence>MLNKVNRISRLKTKKPTLNESRLSDPTIHYTTKAKRAIDACAESMLCF</sequence>
<comment type="caution">
    <text evidence="2">The sequence shown here is derived from an EMBL/GenBank/DDBJ whole genome shotgun (WGS) entry which is preliminary data.</text>
</comment>
<feature type="region of interest" description="Disordered" evidence="1">
    <location>
        <begin position="1"/>
        <end position="24"/>
    </location>
</feature>
<dbReference type="Proteomes" id="UP000700732">
    <property type="component" value="Unassembled WGS sequence"/>
</dbReference>
<gene>
    <name evidence="2" type="ORF">FH603_1949</name>
</gene>
<evidence type="ECO:0000313" key="3">
    <source>
        <dbReference type="Proteomes" id="UP000700732"/>
    </source>
</evidence>
<organism evidence="2 3">
    <name type="scientific">Spirosoma utsteinense</name>
    <dbReference type="NCBI Taxonomy" id="2585773"/>
    <lineage>
        <taxon>Bacteria</taxon>
        <taxon>Pseudomonadati</taxon>
        <taxon>Bacteroidota</taxon>
        <taxon>Cytophagia</taxon>
        <taxon>Cytophagales</taxon>
        <taxon>Cytophagaceae</taxon>
        <taxon>Spirosoma</taxon>
    </lineage>
</organism>
<keyword evidence="3" id="KW-1185">Reference proteome</keyword>
<proteinExistence type="predicted"/>
<evidence type="ECO:0000313" key="2">
    <source>
        <dbReference type="EMBL" id="MBC3791447.1"/>
    </source>
</evidence>
<name>A0ABR6W4P5_9BACT</name>
<evidence type="ECO:0000256" key="1">
    <source>
        <dbReference type="SAM" id="MobiDB-lite"/>
    </source>
</evidence>
<reference evidence="2 3" key="1">
    <citation type="submission" date="2019-06" db="EMBL/GenBank/DDBJ databases">
        <title>Spirosoma utsteinense sp. nov. isolated from Antarctic ice-free soils.</title>
        <authorList>
            <person name="Tahon G."/>
        </authorList>
    </citation>
    <scope>NUCLEOTIDE SEQUENCE [LARGE SCALE GENOMIC DNA]</scope>
    <source>
        <strain evidence="2 3">LMG 31447</strain>
    </source>
</reference>